<evidence type="ECO:0000259" key="5">
    <source>
        <dbReference type="SMART" id="SM00382"/>
    </source>
</evidence>
<evidence type="ECO:0000313" key="7">
    <source>
        <dbReference type="EMBL" id="MCU6697823.1"/>
    </source>
</evidence>
<feature type="domain" description="Clp ATPase C-terminal" evidence="6">
    <location>
        <begin position="369"/>
        <end position="464"/>
    </location>
</feature>
<feature type="region of interest" description="Disordered" evidence="4">
    <location>
        <begin position="1"/>
        <end position="27"/>
    </location>
</feature>
<name>A0ABT2RZZ6_9FIRM</name>
<proteinExistence type="predicted"/>
<evidence type="ECO:0000256" key="2">
    <source>
        <dbReference type="ARBA" id="ARBA00022840"/>
    </source>
</evidence>
<dbReference type="Gene3D" id="3.40.50.300">
    <property type="entry name" value="P-loop containing nucleotide triphosphate hydrolases"/>
    <property type="match status" value="1"/>
</dbReference>
<evidence type="ECO:0000256" key="4">
    <source>
        <dbReference type="SAM" id="MobiDB-lite"/>
    </source>
</evidence>
<dbReference type="Proteomes" id="UP001652461">
    <property type="component" value="Unassembled WGS sequence"/>
</dbReference>
<dbReference type="InterPro" id="IPR003959">
    <property type="entry name" value="ATPase_AAA_core"/>
</dbReference>
<dbReference type="GO" id="GO:0006508">
    <property type="term" value="P:proteolysis"/>
    <property type="evidence" value="ECO:0007669"/>
    <property type="project" value="UniProtKB-KW"/>
</dbReference>
<dbReference type="RefSeq" id="WP_158364558.1">
    <property type="nucleotide sequence ID" value="NZ_JAOQKC010000020.1"/>
</dbReference>
<dbReference type="SMART" id="SM00382">
    <property type="entry name" value="AAA"/>
    <property type="match status" value="1"/>
</dbReference>
<dbReference type="EMBL" id="JAOQKC010000020">
    <property type="protein sequence ID" value="MCU6697823.1"/>
    <property type="molecule type" value="Genomic_DNA"/>
</dbReference>
<dbReference type="PANTHER" id="PTHR48102">
    <property type="entry name" value="ATP-DEPENDENT CLP PROTEASE ATP-BINDING SUBUNIT CLPX-LIKE, MITOCHONDRIAL-RELATED"/>
    <property type="match status" value="1"/>
</dbReference>
<keyword evidence="7" id="KW-0378">Hydrolase</keyword>
<organism evidence="7 8">
    <name type="scientific">Laedolimicola ammoniilytica</name>
    <dbReference type="NCBI Taxonomy" id="2981771"/>
    <lineage>
        <taxon>Bacteria</taxon>
        <taxon>Bacillati</taxon>
        <taxon>Bacillota</taxon>
        <taxon>Clostridia</taxon>
        <taxon>Lachnospirales</taxon>
        <taxon>Lachnospiraceae</taxon>
        <taxon>Laedolimicola</taxon>
    </lineage>
</organism>
<dbReference type="InterPro" id="IPR019489">
    <property type="entry name" value="Clp_ATPase_C"/>
</dbReference>
<keyword evidence="7" id="KW-0645">Protease</keyword>
<dbReference type="Pfam" id="PF10431">
    <property type="entry name" value="ClpB_D2-small"/>
    <property type="match status" value="1"/>
</dbReference>
<dbReference type="InterPro" id="IPR050052">
    <property type="entry name" value="ATP-dep_Clp_protease_ClpX"/>
</dbReference>
<dbReference type="InterPro" id="IPR003593">
    <property type="entry name" value="AAA+_ATPase"/>
</dbReference>
<feature type="domain" description="AAA+ ATPase" evidence="5">
    <location>
        <begin position="167"/>
        <end position="384"/>
    </location>
</feature>
<dbReference type="SUPFAM" id="SSF52540">
    <property type="entry name" value="P-loop containing nucleoside triphosphate hydrolases"/>
    <property type="match status" value="1"/>
</dbReference>
<evidence type="ECO:0000313" key="8">
    <source>
        <dbReference type="Proteomes" id="UP001652461"/>
    </source>
</evidence>
<dbReference type="PANTHER" id="PTHR48102:SF7">
    <property type="entry name" value="ATP-DEPENDENT CLP PROTEASE ATP-BINDING SUBUNIT CLPX-LIKE, MITOCHONDRIAL"/>
    <property type="match status" value="1"/>
</dbReference>
<evidence type="ECO:0000256" key="1">
    <source>
        <dbReference type="ARBA" id="ARBA00022741"/>
    </source>
</evidence>
<reference evidence="7 8" key="1">
    <citation type="journal article" date="2021" name="ISME Commun">
        <title>Automated analysis of genomic sequences facilitates high-throughput and comprehensive description of bacteria.</title>
        <authorList>
            <person name="Hitch T.C.A."/>
        </authorList>
    </citation>
    <scope>NUCLEOTIDE SEQUENCE [LARGE SCALE GENOMIC DNA]</scope>
    <source>
        <strain evidence="7 8">Sanger_04</strain>
    </source>
</reference>
<dbReference type="NCBIfam" id="TIGR00382">
    <property type="entry name" value="clpX"/>
    <property type="match status" value="1"/>
</dbReference>
<sequence length="475" mass="53183">MQDKDYLENENENTTPDNVGQNTMDTKDDGQEYERFCFLCRRPESQTGKLITLTDGISVCPDCMQKTMDTIQNGNIDFSRLQGVNFLNLSDLQNMMPNQQQVKKKKPKKEEPRQEFDIRTIPAPHKLKASLDEYVIGQAHAKKVISVAVYNHYKRVATGTQDDIEIEKSNILLIGPTGSGKTYLVKTLAKLLDVPLAIADATSLTEAGYIGDDIESVISKLLAAADNDVEKAERGIVFIDEIDKIAKKKDTHHRDVSGESVQQGLLKLLEGAEVEVPVGASSKNAMVPLTTVNTRNILFICGGAFPDLENVIKERLNQKSSMGFQADLKDKYDKEPNLLSKVTVEDLRNFGMIPEFLGRLPIICTLSKLDKDMLVRILKEPKNAILKQYQKLLALDEVDLQFNDGALEAIAEEALKRDTGARALRAIIEEFMLDIMYEVPKDDNIGRVTITREYIEHRGGPVIAMRGVLELEQQD</sequence>
<dbReference type="InterPro" id="IPR027417">
    <property type="entry name" value="P-loop_NTPase"/>
</dbReference>
<evidence type="ECO:0000256" key="3">
    <source>
        <dbReference type="ARBA" id="ARBA00023186"/>
    </source>
</evidence>
<dbReference type="GO" id="GO:0008233">
    <property type="term" value="F:peptidase activity"/>
    <property type="evidence" value="ECO:0007669"/>
    <property type="project" value="UniProtKB-KW"/>
</dbReference>
<gene>
    <name evidence="7" type="primary">clpX</name>
    <name evidence="7" type="ORF">OCV63_13100</name>
</gene>
<dbReference type="NCBIfam" id="NF003745">
    <property type="entry name" value="PRK05342.1"/>
    <property type="match status" value="1"/>
</dbReference>
<keyword evidence="8" id="KW-1185">Reference proteome</keyword>
<feature type="compositionally biased region" description="Polar residues" evidence="4">
    <location>
        <begin position="12"/>
        <end position="24"/>
    </location>
</feature>
<keyword evidence="1" id="KW-0547">Nucleotide-binding</keyword>
<dbReference type="Gene3D" id="1.10.8.60">
    <property type="match status" value="1"/>
</dbReference>
<dbReference type="SMART" id="SM01086">
    <property type="entry name" value="ClpB_D2-small"/>
    <property type="match status" value="1"/>
</dbReference>
<dbReference type="GO" id="GO:0005524">
    <property type="term" value="F:ATP binding"/>
    <property type="evidence" value="ECO:0007669"/>
    <property type="project" value="UniProtKB-KW"/>
</dbReference>
<comment type="caution">
    <text evidence="7">The sequence shown here is derived from an EMBL/GenBank/DDBJ whole genome shotgun (WGS) entry which is preliminary data.</text>
</comment>
<dbReference type="CDD" id="cd19497">
    <property type="entry name" value="RecA-like_ClpX"/>
    <property type="match status" value="1"/>
</dbReference>
<keyword evidence="2 7" id="KW-0067">ATP-binding</keyword>
<dbReference type="InterPro" id="IPR004487">
    <property type="entry name" value="Clp_protease_ATP-bd_su_ClpX"/>
</dbReference>
<dbReference type="Pfam" id="PF07724">
    <property type="entry name" value="AAA_2"/>
    <property type="match status" value="1"/>
</dbReference>
<evidence type="ECO:0000259" key="6">
    <source>
        <dbReference type="SMART" id="SM01086"/>
    </source>
</evidence>
<keyword evidence="3" id="KW-0143">Chaperone</keyword>
<protein>
    <submittedName>
        <fullName evidence="7">ATP-dependent Clp protease ATP-binding subunit ClpX</fullName>
    </submittedName>
</protein>
<accession>A0ABT2RZZ6</accession>